<dbReference type="InterPro" id="IPR040026">
    <property type="entry name" value="FliD"/>
</dbReference>
<dbReference type="GO" id="GO:0005576">
    <property type="term" value="C:extracellular region"/>
    <property type="evidence" value="ECO:0007669"/>
    <property type="project" value="UniProtKB-SubCell"/>
</dbReference>
<dbReference type="GO" id="GO:0007155">
    <property type="term" value="P:cell adhesion"/>
    <property type="evidence" value="ECO:0007669"/>
    <property type="project" value="InterPro"/>
</dbReference>
<sequence>MASSVDGLVSGLSTSSMIQQMMQVEAAPQTKLKTKVETAQTAVSAYQTINTKLKAAKSAADSLGRLDTWRTMKAESSSESVKATGGSGFNGMAGSITFDVKSVARAQSTILRVDTAADNVLPSSFDIRIGSNDGTGVASPTATHTITLDGTPPPAPTAENLAAAINSKDIGVRAYVVKTNGNEGILQLTGSKAGAENGFELVGFNGLGLTDPDSGVATDPATTVATDAVIEVNPDSGATAYKVTSSTNTFNGVMPGVALTVSKVEDDVTVDSTVDVAAISAKFQAFVDSTNEALKEIKTQTAFDPETRKGSPLTGDFTIRQMVGNLLGEISNGLTVKRTLDADGKVVTEPFDFGTNGPSLSRLGISLDQDGLLQYKESKFRETFAEDPALAQEAGITFGGNLKILTNKQSGTVTDVITGRKSEIESLNGQISNWDVRLLSRREALQRQYAALETSLGKLNNQSSWLSGQIASLG</sequence>
<feature type="domain" description="Flagellar hook-associated protein 2 N-terminal" evidence="6">
    <location>
        <begin position="10"/>
        <end position="107"/>
    </location>
</feature>
<evidence type="ECO:0000256" key="4">
    <source>
        <dbReference type="ARBA" id="ARBA00023143"/>
    </source>
</evidence>
<dbReference type="RefSeq" id="WP_106315866.1">
    <property type="nucleotide sequence ID" value="NZ_BOMO01000016.1"/>
</dbReference>
<dbReference type="GO" id="GO:0009421">
    <property type="term" value="C:bacterial-type flagellum filament cap"/>
    <property type="evidence" value="ECO:0007669"/>
    <property type="project" value="InterPro"/>
</dbReference>
<organism evidence="8 9">
    <name type="scientific">Actinoplanes italicus</name>
    <dbReference type="NCBI Taxonomy" id="113567"/>
    <lineage>
        <taxon>Bacteria</taxon>
        <taxon>Bacillati</taxon>
        <taxon>Actinomycetota</taxon>
        <taxon>Actinomycetes</taxon>
        <taxon>Micromonosporales</taxon>
        <taxon>Micromonosporaceae</taxon>
        <taxon>Actinoplanes</taxon>
    </lineage>
</organism>
<keyword evidence="8" id="KW-0282">Flagellum</keyword>
<evidence type="ECO:0000256" key="5">
    <source>
        <dbReference type="RuleBase" id="RU362066"/>
    </source>
</evidence>
<dbReference type="InterPro" id="IPR003481">
    <property type="entry name" value="FliD_N"/>
</dbReference>
<evidence type="ECO:0000313" key="9">
    <source>
        <dbReference type="Proteomes" id="UP000239415"/>
    </source>
</evidence>
<dbReference type="GO" id="GO:0009424">
    <property type="term" value="C:bacterial-type flagellum hook"/>
    <property type="evidence" value="ECO:0007669"/>
    <property type="project" value="UniProtKB-UniRule"/>
</dbReference>
<keyword evidence="5" id="KW-0964">Secreted</keyword>
<reference evidence="8 9" key="1">
    <citation type="submission" date="2018-03" db="EMBL/GenBank/DDBJ databases">
        <title>Genomic Encyclopedia of Archaeal and Bacterial Type Strains, Phase II (KMG-II): from individual species to whole genera.</title>
        <authorList>
            <person name="Goeker M."/>
        </authorList>
    </citation>
    <scope>NUCLEOTIDE SEQUENCE [LARGE SCALE GENOMIC DNA]</scope>
    <source>
        <strain evidence="8 9">DSM 43146</strain>
    </source>
</reference>
<dbReference type="PANTHER" id="PTHR30288">
    <property type="entry name" value="FLAGELLAR CAP/ASSEMBLY PROTEIN FLID"/>
    <property type="match status" value="1"/>
</dbReference>
<comment type="function">
    <text evidence="5">Required for morphogenesis and for the elongation of the flagellar filament by facilitating polymerization of the flagellin monomers at the tip of growing filament. Forms a capping structure, which prevents flagellin subunits (transported through the central channel of the flagellum) from leaking out without polymerization at the distal end.</text>
</comment>
<comment type="similarity">
    <text evidence="1 5">Belongs to the FliD family.</text>
</comment>
<dbReference type="EMBL" id="PVMZ01000002">
    <property type="protein sequence ID" value="PRX24344.1"/>
    <property type="molecule type" value="Genomic_DNA"/>
</dbReference>
<dbReference type="Pfam" id="PF02465">
    <property type="entry name" value="FliD_N"/>
    <property type="match status" value="1"/>
</dbReference>
<evidence type="ECO:0000259" key="6">
    <source>
        <dbReference type="Pfam" id="PF02465"/>
    </source>
</evidence>
<evidence type="ECO:0000256" key="3">
    <source>
        <dbReference type="ARBA" id="ARBA00023054"/>
    </source>
</evidence>
<accession>A0A2T0KL36</accession>
<protein>
    <recommendedName>
        <fullName evidence="5">Flagellar hook-associated protein 2</fullName>
        <shortName evidence="5">HAP2</shortName>
    </recommendedName>
    <alternativeName>
        <fullName evidence="5">Flagellar cap protein</fullName>
    </alternativeName>
</protein>
<comment type="subcellular location">
    <subcellularLocation>
        <location evidence="5">Secreted</location>
    </subcellularLocation>
    <subcellularLocation>
        <location evidence="5">Bacterial flagellum</location>
    </subcellularLocation>
</comment>
<dbReference type="Proteomes" id="UP000239415">
    <property type="component" value="Unassembled WGS sequence"/>
</dbReference>
<comment type="subunit">
    <text evidence="2 5">Homopentamer.</text>
</comment>
<dbReference type="OrthoDB" id="5241527at2"/>
<proteinExistence type="inferred from homology"/>
<keyword evidence="3" id="KW-0175">Coiled coil</keyword>
<evidence type="ECO:0000259" key="7">
    <source>
        <dbReference type="Pfam" id="PF07195"/>
    </source>
</evidence>
<feature type="domain" description="Flagellar hook-associated protein 2 C-terminal" evidence="7">
    <location>
        <begin position="225"/>
        <end position="461"/>
    </location>
</feature>
<keyword evidence="8" id="KW-0966">Cell projection</keyword>
<dbReference type="InterPro" id="IPR010809">
    <property type="entry name" value="FliD_C"/>
</dbReference>
<dbReference type="GO" id="GO:0071973">
    <property type="term" value="P:bacterial-type flagellum-dependent cell motility"/>
    <property type="evidence" value="ECO:0007669"/>
    <property type="project" value="TreeGrafter"/>
</dbReference>
<evidence type="ECO:0000256" key="2">
    <source>
        <dbReference type="ARBA" id="ARBA00011255"/>
    </source>
</evidence>
<keyword evidence="9" id="KW-1185">Reference proteome</keyword>
<keyword evidence="8" id="KW-0969">Cilium</keyword>
<dbReference type="AlphaFoldDB" id="A0A2T0KL36"/>
<dbReference type="PANTHER" id="PTHR30288:SF0">
    <property type="entry name" value="FLAGELLAR HOOK-ASSOCIATED PROTEIN 2"/>
    <property type="match status" value="1"/>
</dbReference>
<keyword evidence="4 5" id="KW-0975">Bacterial flagellum</keyword>
<comment type="caution">
    <text evidence="8">The sequence shown here is derived from an EMBL/GenBank/DDBJ whole genome shotgun (WGS) entry which is preliminary data.</text>
</comment>
<evidence type="ECO:0000256" key="1">
    <source>
        <dbReference type="ARBA" id="ARBA00009764"/>
    </source>
</evidence>
<name>A0A2T0KL36_9ACTN</name>
<gene>
    <name evidence="8" type="ORF">CLV67_102119</name>
</gene>
<evidence type="ECO:0000313" key="8">
    <source>
        <dbReference type="EMBL" id="PRX24344.1"/>
    </source>
</evidence>
<dbReference type="Pfam" id="PF07195">
    <property type="entry name" value="FliD_C"/>
    <property type="match status" value="1"/>
</dbReference>